<evidence type="ECO:0000256" key="5">
    <source>
        <dbReference type="SAM" id="Coils"/>
    </source>
</evidence>
<comment type="caution">
    <text evidence="7">The sequence shown here is derived from an EMBL/GenBank/DDBJ whole genome shotgun (WGS) entry which is preliminary data.</text>
</comment>
<protein>
    <submittedName>
        <fullName evidence="7">Zf-GRF domain-containing protein</fullName>
    </submittedName>
</protein>
<evidence type="ECO:0000256" key="1">
    <source>
        <dbReference type="ARBA" id="ARBA00022723"/>
    </source>
</evidence>
<proteinExistence type="predicted"/>
<dbReference type="PROSITE" id="PS51999">
    <property type="entry name" value="ZF_GRF"/>
    <property type="match status" value="1"/>
</dbReference>
<keyword evidence="1" id="KW-0479">Metal-binding</keyword>
<dbReference type="EMBL" id="BDDD01002740">
    <property type="protein sequence ID" value="GAV82871.1"/>
    <property type="molecule type" value="Genomic_DNA"/>
</dbReference>
<gene>
    <name evidence="7" type="ORF">CFOL_v3_26322</name>
</gene>
<feature type="domain" description="GRF-type" evidence="6">
    <location>
        <begin position="21"/>
        <end position="63"/>
    </location>
</feature>
<evidence type="ECO:0000256" key="3">
    <source>
        <dbReference type="ARBA" id="ARBA00022833"/>
    </source>
</evidence>
<reference evidence="8" key="1">
    <citation type="submission" date="2016-04" db="EMBL/GenBank/DDBJ databases">
        <title>Cephalotus genome sequencing.</title>
        <authorList>
            <person name="Fukushima K."/>
            <person name="Hasebe M."/>
            <person name="Fang X."/>
        </authorList>
    </citation>
    <scope>NUCLEOTIDE SEQUENCE [LARGE SCALE GENOMIC DNA]</scope>
    <source>
        <strain evidence="8">cv. St1</strain>
    </source>
</reference>
<keyword evidence="2 4" id="KW-0863">Zinc-finger</keyword>
<dbReference type="PANTHER" id="PTHR33248">
    <property type="entry name" value="ZINC ION-BINDING PROTEIN"/>
    <property type="match status" value="1"/>
</dbReference>
<evidence type="ECO:0000256" key="2">
    <source>
        <dbReference type="ARBA" id="ARBA00022771"/>
    </source>
</evidence>
<evidence type="ECO:0000256" key="4">
    <source>
        <dbReference type="PROSITE-ProRule" id="PRU01343"/>
    </source>
</evidence>
<dbReference type="AlphaFoldDB" id="A0A1Q3CRW3"/>
<evidence type="ECO:0000313" key="8">
    <source>
        <dbReference type="Proteomes" id="UP000187406"/>
    </source>
</evidence>
<keyword evidence="3" id="KW-0862">Zinc</keyword>
<dbReference type="GO" id="GO:0008270">
    <property type="term" value="F:zinc ion binding"/>
    <property type="evidence" value="ECO:0007669"/>
    <property type="project" value="UniProtKB-KW"/>
</dbReference>
<feature type="coiled-coil region" evidence="5">
    <location>
        <begin position="65"/>
        <end position="106"/>
    </location>
</feature>
<sequence>MESSQQSSNFDIDREENASYCHYRSKSSRKTSLSNDNSGRRFYSCPNYKSSKHCKFFIWYNIEILERANDVMRQQRDIIKFLRKDINNLETEVKELKRMVRDDDMLR</sequence>
<evidence type="ECO:0000313" key="7">
    <source>
        <dbReference type="EMBL" id="GAV82871.1"/>
    </source>
</evidence>
<organism evidence="7 8">
    <name type="scientific">Cephalotus follicularis</name>
    <name type="common">Albany pitcher plant</name>
    <dbReference type="NCBI Taxonomy" id="3775"/>
    <lineage>
        <taxon>Eukaryota</taxon>
        <taxon>Viridiplantae</taxon>
        <taxon>Streptophyta</taxon>
        <taxon>Embryophyta</taxon>
        <taxon>Tracheophyta</taxon>
        <taxon>Spermatophyta</taxon>
        <taxon>Magnoliopsida</taxon>
        <taxon>eudicotyledons</taxon>
        <taxon>Gunneridae</taxon>
        <taxon>Pentapetalae</taxon>
        <taxon>rosids</taxon>
        <taxon>fabids</taxon>
        <taxon>Oxalidales</taxon>
        <taxon>Cephalotaceae</taxon>
        <taxon>Cephalotus</taxon>
    </lineage>
</organism>
<dbReference type="Pfam" id="PF06839">
    <property type="entry name" value="Zn_ribbon_GRF"/>
    <property type="match status" value="1"/>
</dbReference>
<accession>A0A1Q3CRW3</accession>
<evidence type="ECO:0000259" key="6">
    <source>
        <dbReference type="PROSITE" id="PS51999"/>
    </source>
</evidence>
<dbReference type="OrthoDB" id="2822301at2759"/>
<name>A0A1Q3CRW3_CEPFO</name>
<dbReference type="InterPro" id="IPR010666">
    <property type="entry name" value="Znf_GRF"/>
</dbReference>
<keyword evidence="8" id="KW-1185">Reference proteome</keyword>
<dbReference type="Proteomes" id="UP000187406">
    <property type="component" value="Unassembled WGS sequence"/>
</dbReference>
<dbReference type="InParanoid" id="A0A1Q3CRW3"/>
<keyword evidence="5" id="KW-0175">Coiled coil</keyword>